<dbReference type="InterPro" id="IPR008271">
    <property type="entry name" value="Ser/Thr_kinase_AS"/>
</dbReference>
<keyword evidence="3" id="KW-0808">Transferase</keyword>
<feature type="compositionally biased region" description="Low complexity" evidence="10">
    <location>
        <begin position="684"/>
        <end position="702"/>
    </location>
</feature>
<feature type="compositionally biased region" description="Low complexity" evidence="10">
    <location>
        <begin position="385"/>
        <end position="397"/>
    </location>
</feature>
<dbReference type="PROSITE" id="PS50011">
    <property type="entry name" value="PROTEIN_KINASE_DOM"/>
    <property type="match status" value="1"/>
</dbReference>
<keyword evidence="9" id="KW-0175">Coiled coil</keyword>
<dbReference type="EMBL" id="BNCQ01000046">
    <property type="protein sequence ID" value="GIM12914.1"/>
    <property type="molecule type" value="Genomic_DNA"/>
</dbReference>
<dbReference type="PRINTS" id="PR01415">
    <property type="entry name" value="ANKYRIN"/>
</dbReference>
<proteinExistence type="inferred from homology"/>
<evidence type="ECO:0000256" key="7">
    <source>
        <dbReference type="ARBA" id="ARBA00047559"/>
    </source>
</evidence>
<dbReference type="SUPFAM" id="SSF56112">
    <property type="entry name" value="Protein kinase-like (PK-like)"/>
    <property type="match status" value="1"/>
</dbReference>
<feature type="compositionally biased region" description="Polar residues" evidence="10">
    <location>
        <begin position="180"/>
        <end position="196"/>
    </location>
</feature>
<comment type="caution">
    <text evidence="11">The sequence shown here is derived from an EMBL/GenBank/DDBJ whole genome shotgun (WGS) entry which is preliminary data.</text>
</comment>
<dbReference type="SMART" id="SM00248">
    <property type="entry name" value="ANK"/>
    <property type="match status" value="3"/>
</dbReference>
<feature type="compositionally biased region" description="Low complexity" evidence="10">
    <location>
        <begin position="1023"/>
        <end position="1050"/>
    </location>
</feature>
<dbReference type="InterPro" id="IPR011009">
    <property type="entry name" value="Kinase-like_dom_sf"/>
</dbReference>
<dbReference type="CDD" id="cd06606">
    <property type="entry name" value="STKc_MAPKKK"/>
    <property type="match status" value="1"/>
</dbReference>
<accession>A0A8J4CWS3</accession>
<evidence type="ECO:0000256" key="5">
    <source>
        <dbReference type="ARBA" id="ARBA00022777"/>
    </source>
</evidence>
<feature type="region of interest" description="Disordered" evidence="10">
    <location>
        <begin position="680"/>
        <end position="704"/>
    </location>
</feature>
<evidence type="ECO:0000256" key="3">
    <source>
        <dbReference type="ARBA" id="ARBA00022679"/>
    </source>
</evidence>
<evidence type="ECO:0000256" key="6">
    <source>
        <dbReference type="ARBA" id="ARBA00022840"/>
    </source>
</evidence>
<gene>
    <name evidence="11" type="ORF">Vretimale_16165</name>
</gene>
<dbReference type="GO" id="GO:0004709">
    <property type="term" value="F:MAP kinase kinase kinase activity"/>
    <property type="evidence" value="ECO:0007669"/>
    <property type="project" value="UniProtKB-EC"/>
</dbReference>
<keyword evidence="4" id="KW-0547">Nucleotide-binding</keyword>
<dbReference type="PANTHER" id="PTHR48016">
    <property type="entry name" value="MAP KINASE KINASE KINASE SSK2-RELATED-RELATED"/>
    <property type="match status" value="1"/>
</dbReference>
<feature type="region of interest" description="Disordered" evidence="10">
    <location>
        <begin position="1125"/>
        <end position="1194"/>
    </location>
</feature>
<feature type="region of interest" description="Disordered" evidence="10">
    <location>
        <begin position="838"/>
        <end position="864"/>
    </location>
</feature>
<evidence type="ECO:0000256" key="4">
    <source>
        <dbReference type="ARBA" id="ARBA00022741"/>
    </source>
</evidence>
<comment type="catalytic activity">
    <reaction evidence="7">
        <text>L-threonyl-[protein] + ATP = O-phospho-L-threonyl-[protein] + ADP + H(+)</text>
        <dbReference type="Rhea" id="RHEA:46608"/>
        <dbReference type="Rhea" id="RHEA-COMP:11060"/>
        <dbReference type="Rhea" id="RHEA-COMP:11605"/>
        <dbReference type="ChEBI" id="CHEBI:15378"/>
        <dbReference type="ChEBI" id="CHEBI:30013"/>
        <dbReference type="ChEBI" id="CHEBI:30616"/>
        <dbReference type="ChEBI" id="CHEBI:61977"/>
        <dbReference type="ChEBI" id="CHEBI:456216"/>
        <dbReference type="EC" id="2.7.11.25"/>
    </reaction>
</comment>
<feature type="region of interest" description="Disordered" evidence="10">
    <location>
        <begin position="165"/>
        <end position="304"/>
    </location>
</feature>
<feature type="compositionally biased region" description="Gly residues" evidence="10">
    <location>
        <begin position="803"/>
        <end position="818"/>
    </location>
</feature>
<name>A0A8J4CWS3_9CHLO</name>
<evidence type="ECO:0000256" key="1">
    <source>
        <dbReference type="ARBA" id="ARBA00006529"/>
    </source>
</evidence>
<feature type="compositionally biased region" description="Low complexity" evidence="10">
    <location>
        <begin position="105"/>
        <end position="116"/>
    </location>
</feature>
<feature type="compositionally biased region" description="Polar residues" evidence="10">
    <location>
        <begin position="238"/>
        <end position="249"/>
    </location>
</feature>
<sequence length="1521" mass="157082">MSTRKPPVAPKAGHQPIGPLEGQQIILESHTPSPRKGIFSDYGTFGSIRPRSPKPAEVRNAAVAEIEGDGREFSKSKQMGSSPASSPSRRRGGVSGSSLTMSMGPPNSLSPRNSNSILDQSGYKTISFSGVSGPSPAITAASARVLSALDEHRVYGGCAQDRLYSTAPLPGTPPRKATSAPDSQSAQAQLRTTICPWSSGKEHLVSLHPSPPPSAGAVIGHYSSPSRHRGIAPPSPPLVQNLTYPSTLQPAAPPIGYAGHAATMAGPPAPQPPAAGMVRQRRESISSADSHSPGVVQESQGSALNSSLRVATLVRVGSPNSGPSTPSSSQPHTPVSSSLKPKPPPGYADAAAAGRGVPRKVGPRASPEPRRQPQQTGTAAMMVHPQAHQQQQGSAHSPGDERMLMHMATAPVSMDHSFYHPTFLRSFSLGTGGAPGPLTGQGVVPGLPGLLGLPRDGSQPGTPTSASRPGSGRSTRQPVVMLVDAVRTKDEAKLADVLDALRGQNGVPLGVNERHPITGRTPLHEAAMTSSTGMVAVLLQAGADPNIGHDTQGPPLLHSAAYGDVEVMRLLLHEGADVNAVDAQRETALHLACVGRHVEAARLLTKYGALWSAVNDDHQTPVQLAPPEFMRLYTYDQSVALSPPYLSHGGGGSRAATAAAGAAVTTAAVMAGGLYSDPSGVDVAPSPERPSSSASTSAATTPMGRLSTAAMLDGGASKRMIGRPPSGPAVPFAASAGASVNGSPNYGPPLSPTSQIDLAGNGSCVAAQPSGGGPAVTGSLRPMPPPEPANGGFRSRRNSGSALGAGGMCTAPGGGGGSSPPVPAGFISAAAAAAAAGNRSGAPASPHRTDSEGLLASPPTLQLPGGIRRQLSRGAAEGDILNAFHAEDAEILRNSMSGAPLAALDGLSLTLRGSDVAAAAAAAGAPAANGSCAVGFFPPFQPPPGLPAGPSAASLKAKVPAHTSGDKDTQRVQPQQKQPTSPQGAEQWRQQQQLLRINVPETSVIRFGVRLQVHGSLETCETPTVASAPTTNTASSTTCASASTGVSSSCLSPPDYADSDVSTATSGGAGAAACDGSASTATRQLSGTITMPSFSAGVAPGLMAAAATVVTESGGAAESAAFVPVPTTGFTPPPPLPPVRTGSRGTTASRASGSGDESGTPPLMRDSSPVRDLRSFGDDGGGTSRSGGDRANPQRASILAAKALKRMSPVTASKDAIEVRAANMFRQSTDLRTGELEWTQGELIGEGAFGKVYVGLNQQTGELMAVKVLQLINHQMNKEAALQQLKDLEHEMSLYKKLRHKHVVGFIDARYDPETSAYYIFLEFVPGGSISSMLKRFKRFSEELVRNYTRQLLFGLEYLHSCKIVHRDLKGGNVLVSRDGVVKLTDFGASKAYRDQTIKECMKSVRGSLYWMAPEVIRGTGYDRRADIWSLGCTVIEMLSGTHPWPNLDNQWAAMFTIAKTEEGPPRPVNISPEAARFLDRCLQFDPAKRPTATELLQDPFVAFPPSAAYAEGGDRMQHSF</sequence>
<feature type="compositionally biased region" description="Low complexity" evidence="10">
    <location>
        <begin position="347"/>
        <end position="356"/>
    </location>
</feature>
<feature type="region of interest" description="Disordered" evidence="10">
    <location>
        <begin position="316"/>
        <end position="399"/>
    </location>
</feature>
<dbReference type="PROSITE" id="PS00108">
    <property type="entry name" value="PROTEIN_KINASE_ST"/>
    <property type="match status" value="1"/>
</dbReference>
<feature type="region of interest" description="Disordered" evidence="10">
    <location>
        <begin position="945"/>
        <end position="989"/>
    </location>
</feature>
<feature type="compositionally biased region" description="Polar residues" evidence="10">
    <location>
        <begin position="1143"/>
        <end position="1157"/>
    </location>
</feature>
<dbReference type="PROSITE" id="PS50088">
    <property type="entry name" value="ANK_REPEAT"/>
    <property type="match status" value="3"/>
</dbReference>
<comment type="similarity">
    <text evidence="1">Belongs to the protein kinase superfamily. STE Ser/Thr protein kinase family. MAP kinase kinase kinase subfamily.</text>
</comment>
<protein>
    <recommendedName>
        <fullName evidence="2">mitogen-activated protein kinase kinase kinase</fullName>
        <ecNumber evidence="2">2.7.11.25</ecNumber>
    </recommendedName>
</protein>
<keyword evidence="6" id="KW-0067">ATP-binding</keyword>
<dbReference type="Gene3D" id="3.30.200.20">
    <property type="entry name" value="Phosphorylase Kinase, domain 1"/>
    <property type="match status" value="1"/>
</dbReference>
<keyword evidence="5" id="KW-0418">Kinase</keyword>
<evidence type="ECO:0000256" key="8">
    <source>
        <dbReference type="ARBA" id="ARBA00048329"/>
    </source>
</evidence>
<feature type="region of interest" description="Disordered" evidence="10">
    <location>
        <begin position="1023"/>
        <end position="1055"/>
    </location>
</feature>
<evidence type="ECO:0000313" key="11">
    <source>
        <dbReference type="EMBL" id="GIM12914.1"/>
    </source>
</evidence>
<dbReference type="InterPro" id="IPR017441">
    <property type="entry name" value="Protein_kinase_ATP_BS"/>
</dbReference>
<dbReference type="Pfam" id="PF00069">
    <property type="entry name" value="Pkinase"/>
    <property type="match status" value="1"/>
</dbReference>
<reference evidence="11" key="1">
    <citation type="journal article" date="2021" name="Proc. Natl. Acad. Sci. U.S.A.">
        <title>Three genomes in the algal genus Volvox reveal the fate of a haploid sex-determining region after a transition to homothallism.</title>
        <authorList>
            <person name="Yamamoto K."/>
            <person name="Hamaji T."/>
            <person name="Kawai-Toyooka H."/>
            <person name="Matsuzaki R."/>
            <person name="Takahashi F."/>
            <person name="Nishimura Y."/>
            <person name="Kawachi M."/>
            <person name="Noguchi H."/>
            <person name="Minakuchi Y."/>
            <person name="Umen J.G."/>
            <person name="Toyoda A."/>
            <person name="Nozaki H."/>
        </authorList>
    </citation>
    <scope>NUCLEOTIDE SEQUENCE</scope>
    <source>
        <strain evidence="11">NIES-3785</strain>
    </source>
</reference>
<comment type="catalytic activity">
    <reaction evidence="8">
        <text>L-seryl-[protein] + ATP = O-phospho-L-seryl-[protein] + ADP + H(+)</text>
        <dbReference type="Rhea" id="RHEA:17989"/>
        <dbReference type="Rhea" id="RHEA-COMP:9863"/>
        <dbReference type="Rhea" id="RHEA-COMP:11604"/>
        <dbReference type="ChEBI" id="CHEBI:15378"/>
        <dbReference type="ChEBI" id="CHEBI:29999"/>
        <dbReference type="ChEBI" id="CHEBI:30616"/>
        <dbReference type="ChEBI" id="CHEBI:83421"/>
        <dbReference type="ChEBI" id="CHEBI:456216"/>
        <dbReference type="EC" id="2.7.11.25"/>
    </reaction>
</comment>
<feature type="compositionally biased region" description="Low complexity" evidence="10">
    <location>
        <begin position="318"/>
        <end position="340"/>
    </location>
</feature>
<dbReference type="Gene3D" id="1.25.40.20">
    <property type="entry name" value="Ankyrin repeat-containing domain"/>
    <property type="match status" value="1"/>
</dbReference>
<evidence type="ECO:0000256" key="9">
    <source>
        <dbReference type="SAM" id="Coils"/>
    </source>
</evidence>
<dbReference type="PROSITE" id="PS50297">
    <property type="entry name" value="ANK_REP_REGION"/>
    <property type="match status" value="2"/>
</dbReference>
<dbReference type="Pfam" id="PF00023">
    <property type="entry name" value="Ank"/>
    <property type="match status" value="1"/>
</dbReference>
<feature type="compositionally biased region" description="Polar residues" evidence="10">
    <location>
        <begin position="459"/>
        <end position="477"/>
    </location>
</feature>
<dbReference type="PANTHER" id="PTHR48016:SF56">
    <property type="entry name" value="MAPKK KINASE"/>
    <property type="match status" value="1"/>
</dbReference>
<dbReference type="SMART" id="SM00220">
    <property type="entry name" value="S_TKc"/>
    <property type="match status" value="1"/>
</dbReference>
<dbReference type="InterPro" id="IPR036770">
    <property type="entry name" value="Ankyrin_rpt-contain_sf"/>
</dbReference>
<dbReference type="GO" id="GO:0005524">
    <property type="term" value="F:ATP binding"/>
    <property type="evidence" value="ECO:0007669"/>
    <property type="project" value="UniProtKB-UniRule"/>
</dbReference>
<dbReference type="Proteomes" id="UP000722791">
    <property type="component" value="Unassembled WGS sequence"/>
</dbReference>
<dbReference type="InterPro" id="IPR050538">
    <property type="entry name" value="MAP_kinase_kinase_kinase"/>
</dbReference>
<dbReference type="InterPro" id="IPR002110">
    <property type="entry name" value="Ankyrin_rpt"/>
</dbReference>
<evidence type="ECO:0000313" key="12">
    <source>
        <dbReference type="Proteomes" id="UP000722791"/>
    </source>
</evidence>
<feature type="compositionally biased region" description="Low complexity" evidence="10">
    <location>
        <begin position="444"/>
        <end position="454"/>
    </location>
</feature>
<dbReference type="Pfam" id="PF12796">
    <property type="entry name" value="Ank_2"/>
    <property type="match status" value="1"/>
</dbReference>
<organism evidence="11 12">
    <name type="scientific">Volvox reticuliferus</name>
    <dbReference type="NCBI Taxonomy" id="1737510"/>
    <lineage>
        <taxon>Eukaryota</taxon>
        <taxon>Viridiplantae</taxon>
        <taxon>Chlorophyta</taxon>
        <taxon>core chlorophytes</taxon>
        <taxon>Chlorophyceae</taxon>
        <taxon>CS clade</taxon>
        <taxon>Chlamydomonadales</taxon>
        <taxon>Volvocaceae</taxon>
        <taxon>Volvox</taxon>
    </lineage>
</organism>
<evidence type="ECO:0000256" key="2">
    <source>
        <dbReference type="ARBA" id="ARBA00012406"/>
    </source>
</evidence>
<feature type="region of interest" description="Disordered" evidence="10">
    <location>
        <begin position="1"/>
        <end position="119"/>
    </location>
</feature>
<feature type="compositionally biased region" description="Polar residues" evidence="10">
    <location>
        <begin position="971"/>
        <end position="989"/>
    </location>
</feature>
<dbReference type="SUPFAM" id="SSF48403">
    <property type="entry name" value="Ankyrin repeat"/>
    <property type="match status" value="1"/>
</dbReference>
<evidence type="ECO:0000256" key="10">
    <source>
        <dbReference type="SAM" id="MobiDB-lite"/>
    </source>
</evidence>
<feature type="compositionally biased region" description="Basic and acidic residues" evidence="10">
    <location>
        <begin position="1168"/>
        <end position="1177"/>
    </location>
</feature>
<dbReference type="PROSITE" id="PS00107">
    <property type="entry name" value="PROTEIN_KINASE_ATP"/>
    <property type="match status" value="1"/>
</dbReference>
<feature type="region of interest" description="Disordered" evidence="10">
    <location>
        <begin position="743"/>
        <end position="820"/>
    </location>
</feature>
<dbReference type="OrthoDB" id="266718at2759"/>
<dbReference type="Gene3D" id="1.10.510.10">
    <property type="entry name" value="Transferase(Phosphotransferase) domain 1"/>
    <property type="match status" value="1"/>
</dbReference>
<dbReference type="InterPro" id="IPR000719">
    <property type="entry name" value="Prot_kinase_dom"/>
</dbReference>
<dbReference type="EC" id="2.7.11.25" evidence="2"/>
<feature type="region of interest" description="Disordered" evidence="10">
    <location>
        <begin position="444"/>
        <end position="477"/>
    </location>
</feature>
<feature type="coiled-coil region" evidence="9">
    <location>
        <begin position="1271"/>
        <end position="1298"/>
    </location>
</feature>